<evidence type="ECO:0000313" key="1">
    <source>
        <dbReference type="EMBL" id="CRZ85989.1"/>
    </source>
</evidence>
<proteinExistence type="predicted"/>
<evidence type="ECO:0000313" key="2">
    <source>
        <dbReference type="Proteomes" id="UP000044806"/>
    </source>
</evidence>
<name>A0A655P053_VIBCL</name>
<sequence>MTLALSNFAFGPSQDPIRQDITFCCFTPDCLHQAPNVVPLMMNPAFTLL</sequence>
<accession>A0A655P053</accession>
<organism evidence="1 2">
    <name type="scientific">Vibrio cholerae</name>
    <dbReference type="NCBI Taxonomy" id="666"/>
    <lineage>
        <taxon>Bacteria</taxon>
        <taxon>Pseudomonadati</taxon>
        <taxon>Pseudomonadota</taxon>
        <taxon>Gammaproteobacteria</taxon>
        <taxon>Vibrionales</taxon>
        <taxon>Vibrionaceae</taxon>
        <taxon>Vibrio</taxon>
    </lineage>
</organism>
<reference evidence="1 2" key="1">
    <citation type="submission" date="2015-07" db="EMBL/GenBank/DDBJ databases">
        <authorList>
            <consortium name="Pathogen Informatics"/>
        </authorList>
    </citation>
    <scope>NUCLEOTIDE SEQUENCE [LARGE SCALE GENOMIC DNA]</scope>
    <source>
        <strain evidence="1 2">A51</strain>
    </source>
</reference>
<gene>
    <name evidence="1" type="ORF">ERS013165_00398</name>
</gene>
<dbReference type="Proteomes" id="UP000044806">
    <property type="component" value="Unassembled WGS sequence"/>
</dbReference>
<dbReference type="EMBL" id="CWOW01000001">
    <property type="protein sequence ID" value="CRZ85989.1"/>
    <property type="molecule type" value="Genomic_DNA"/>
</dbReference>
<protein>
    <submittedName>
        <fullName evidence="1">Uncharacterized protein</fullName>
    </submittedName>
</protein>
<dbReference type="AlphaFoldDB" id="A0A655P053"/>